<evidence type="ECO:0000256" key="20">
    <source>
        <dbReference type="ARBA" id="ARBA00049902"/>
    </source>
</evidence>
<dbReference type="EC" id="2.4.99.28" evidence="19"/>
<evidence type="ECO:0000256" key="12">
    <source>
        <dbReference type="ARBA" id="ARBA00023306"/>
    </source>
</evidence>
<keyword evidence="12" id="KW-0131">Cell cycle</keyword>
<protein>
    <recommendedName>
        <fullName evidence="17">Probable peptidoglycan glycosyltransferase FtsW</fullName>
        <ecNumber evidence="19">2.4.99.28</ecNumber>
    </recommendedName>
    <alternativeName>
        <fullName evidence="18">Cell division protein FtsW</fullName>
    </alternativeName>
    <alternativeName>
        <fullName evidence="15">Cell wall polymerase</fullName>
    </alternativeName>
    <alternativeName>
        <fullName evidence="14">Peptidoglycan polymerase</fullName>
    </alternativeName>
</protein>
<keyword evidence="7 21" id="KW-0812">Transmembrane</keyword>
<comment type="similarity">
    <text evidence="16">Belongs to the SEDS family. FtsW subfamily.</text>
</comment>
<dbReference type="GO" id="GO:0051301">
    <property type="term" value="P:cell division"/>
    <property type="evidence" value="ECO:0007669"/>
    <property type="project" value="UniProtKB-KW"/>
</dbReference>
<keyword evidence="6" id="KW-0808">Transferase</keyword>
<comment type="catalytic activity">
    <reaction evidence="20">
        <text>[GlcNAc-(1-&gt;4)-Mur2Ac(oyl-L-Ala-gamma-D-Glu-L-Lys-D-Ala-D-Ala)](n)-di-trans,octa-cis-undecaprenyl diphosphate + beta-D-GlcNAc-(1-&gt;4)-Mur2Ac(oyl-L-Ala-gamma-D-Glu-L-Lys-D-Ala-D-Ala)-di-trans,octa-cis-undecaprenyl diphosphate = [GlcNAc-(1-&gt;4)-Mur2Ac(oyl-L-Ala-gamma-D-Glu-L-Lys-D-Ala-D-Ala)](n+1)-di-trans,octa-cis-undecaprenyl diphosphate + di-trans,octa-cis-undecaprenyl diphosphate + H(+)</text>
        <dbReference type="Rhea" id="RHEA:23708"/>
        <dbReference type="Rhea" id="RHEA-COMP:9602"/>
        <dbReference type="Rhea" id="RHEA-COMP:9603"/>
        <dbReference type="ChEBI" id="CHEBI:15378"/>
        <dbReference type="ChEBI" id="CHEBI:58405"/>
        <dbReference type="ChEBI" id="CHEBI:60033"/>
        <dbReference type="ChEBI" id="CHEBI:78435"/>
        <dbReference type="EC" id="2.4.99.28"/>
    </reaction>
</comment>
<keyword evidence="23" id="KW-1185">Reference proteome</keyword>
<dbReference type="GO" id="GO:0015648">
    <property type="term" value="F:lipid-linked peptidoglycan transporter activity"/>
    <property type="evidence" value="ECO:0007669"/>
    <property type="project" value="TreeGrafter"/>
</dbReference>
<dbReference type="Proteomes" id="UP000324996">
    <property type="component" value="Unassembled WGS sequence"/>
</dbReference>
<dbReference type="PANTHER" id="PTHR30474:SF2">
    <property type="entry name" value="PEPTIDOGLYCAN GLYCOSYLTRANSFERASE FTSW-RELATED"/>
    <property type="match status" value="1"/>
</dbReference>
<keyword evidence="8" id="KW-0133">Cell shape</keyword>
<evidence type="ECO:0000256" key="6">
    <source>
        <dbReference type="ARBA" id="ARBA00022679"/>
    </source>
</evidence>
<evidence type="ECO:0000256" key="9">
    <source>
        <dbReference type="ARBA" id="ARBA00022984"/>
    </source>
</evidence>
<evidence type="ECO:0000313" key="23">
    <source>
        <dbReference type="Proteomes" id="UP000324996"/>
    </source>
</evidence>
<comment type="subcellular location">
    <subcellularLocation>
        <location evidence="1">Cell membrane</location>
        <topology evidence="1">Multi-pass membrane protein</topology>
    </subcellularLocation>
</comment>
<sequence>MTLLSRADESLLARWWWTVDRKLLFILLSLLSAGLILSFGASTPVAERLHLPIFYFAKRQLVFLLAGIAIMIGVSLLSPRMIRRTGIIMFFISLILVMLTLIMGAEYNGAKRWISLGSLSLQPSEFLKPSFIILSAWLCAGAMNDQSFPGRRIALGLFILSAGLLVAQPDMGQTVLLGLIWSMQLVLAGLPLFWIGLLILGGCAGLALAYLLIPHVTSRIDRFFNPASGDTYQIDTALNAFRAGGLFGRGPGEGAVKKVLPDAHTDYIFAVAGEEFGTFACLIILGLFSAIVLRSLMRLTEEDDPFTILAVSGLIALFGLQAMINIGVNLALLPAKGMTLPFISYGGSSMLALTWGMGMVLALTRQNRFERRSSLGPGVWT</sequence>
<dbReference type="Pfam" id="PF01098">
    <property type="entry name" value="FTSW_RODA_SPOVE"/>
    <property type="match status" value="1"/>
</dbReference>
<evidence type="ECO:0000256" key="18">
    <source>
        <dbReference type="ARBA" id="ARBA00041418"/>
    </source>
</evidence>
<feature type="transmembrane region" description="Helical" evidence="21">
    <location>
        <begin position="192"/>
        <end position="213"/>
    </location>
</feature>
<evidence type="ECO:0000256" key="21">
    <source>
        <dbReference type="SAM" id="Phobius"/>
    </source>
</evidence>
<evidence type="ECO:0000256" key="19">
    <source>
        <dbReference type="ARBA" id="ARBA00044770"/>
    </source>
</evidence>
<dbReference type="InterPro" id="IPR013437">
    <property type="entry name" value="FtsW"/>
</dbReference>
<keyword evidence="3" id="KW-1003">Cell membrane</keyword>
<evidence type="ECO:0000256" key="5">
    <source>
        <dbReference type="ARBA" id="ARBA00022676"/>
    </source>
</evidence>
<name>A0A5A7N6Q0_9PROT</name>
<keyword evidence="4 22" id="KW-0132">Cell division</keyword>
<evidence type="ECO:0000256" key="8">
    <source>
        <dbReference type="ARBA" id="ARBA00022960"/>
    </source>
</evidence>
<comment type="pathway">
    <text evidence="2">Cell wall biogenesis; peptidoglycan biosynthesis.</text>
</comment>
<evidence type="ECO:0000256" key="7">
    <source>
        <dbReference type="ARBA" id="ARBA00022692"/>
    </source>
</evidence>
<keyword evidence="11 21" id="KW-0472">Membrane</keyword>
<dbReference type="GO" id="GO:0005886">
    <property type="term" value="C:plasma membrane"/>
    <property type="evidence" value="ECO:0007669"/>
    <property type="project" value="UniProtKB-SubCell"/>
</dbReference>
<evidence type="ECO:0000256" key="14">
    <source>
        <dbReference type="ARBA" id="ARBA00032370"/>
    </source>
</evidence>
<dbReference type="EMBL" id="BKCN01000007">
    <property type="protein sequence ID" value="GER04013.1"/>
    <property type="molecule type" value="Genomic_DNA"/>
</dbReference>
<dbReference type="GO" id="GO:0071555">
    <property type="term" value="P:cell wall organization"/>
    <property type="evidence" value="ECO:0007669"/>
    <property type="project" value="UniProtKB-KW"/>
</dbReference>
<evidence type="ECO:0000256" key="2">
    <source>
        <dbReference type="ARBA" id="ARBA00004752"/>
    </source>
</evidence>
<keyword evidence="5" id="KW-0328">Glycosyltransferase</keyword>
<feature type="transmembrane region" description="Helical" evidence="21">
    <location>
        <begin position="61"/>
        <end position="81"/>
    </location>
</feature>
<feature type="transmembrane region" description="Helical" evidence="21">
    <location>
        <begin position="23"/>
        <end position="41"/>
    </location>
</feature>
<evidence type="ECO:0000256" key="10">
    <source>
        <dbReference type="ARBA" id="ARBA00022989"/>
    </source>
</evidence>
<evidence type="ECO:0000256" key="11">
    <source>
        <dbReference type="ARBA" id="ARBA00023136"/>
    </source>
</evidence>
<dbReference type="GO" id="GO:0032153">
    <property type="term" value="C:cell division site"/>
    <property type="evidence" value="ECO:0007669"/>
    <property type="project" value="TreeGrafter"/>
</dbReference>
<comment type="caution">
    <text evidence="22">The sequence shown here is derived from an EMBL/GenBank/DDBJ whole genome shotgun (WGS) entry which is preliminary data.</text>
</comment>
<evidence type="ECO:0000256" key="15">
    <source>
        <dbReference type="ARBA" id="ARBA00033270"/>
    </source>
</evidence>
<evidence type="ECO:0000256" key="1">
    <source>
        <dbReference type="ARBA" id="ARBA00004651"/>
    </source>
</evidence>
<evidence type="ECO:0000256" key="13">
    <source>
        <dbReference type="ARBA" id="ARBA00023316"/>
    </source>
</evidence>
<accession>A0A5A7N6Q0</accession>
<keyword evidence="10 21" id="KW-1133">Transmembrane helix</keyword>
<dbReference type="PANTHER" id="PTHR30474">
    <property type="entry name" value="CELL CYCLE PROTEIN"/>
    <property type="match status" value="1"/>
</dbReference>
<reference evidence="22 23" key="1">
    <citation type="submission" date="2019-09" db="EMBL/GenBank/DDBJ databases">
        <title>NBRP : Genome information of microbial organism related human and environment.</title>
        <authorList>
            <person name="Hattori M."/>
            <person name="Oshima K."/>
            <person name="Inaba H."/>
            <person name="Suda W."/>
            <person name="Sakamoto M."/>
            <person name="Iino T."/>
            <person name="Kitahara M."/>
            <person name="Oshida Y."/>
            <person name="Iida T."/>
            <person name="Kudo T."/>
            <person name="Itoh T."/>
            <person name="Ohkuma M."/>
        </authorList>
    </citation>
    <scope>NUCLEOTIDE SEQUENCE [LARGE SCALE GENOMIC DNA]</scope>
    <source>
        <strain evidence="22 23">Q-1</strain>
    </source>
</reference>
<feature type="transmembrane region" description="Helical" evidence="21">
    <location>
        <begin position="276"/>
        <end position="296"/>
    </location>
</feature>
<dbReference type="AlphaFoldDB" id="A0A5A7N6Q0"/>
<gene>
    <name evidence="22" type="primary">ftsW</name>
    <name evidence="22" type="ORF">JCM17846_16950</name>
</gene>
<dbReference type="NCBIfam" id="TIGR02614">
    <property type="entry name" value="ftsW"/>
    <property type="match status" value="1"/>
</dbReference>
<feature type="transmembrane region" description="Helical" evidence="21">
    <location>
        <begin position="87"/>
        <end position="105"/>
    </location>
</feature>
<dbReference type="RefSeq" id="WP_150007021.1">
    <property type="nucleotide sequence ID" value="NZ_BKCN01000007.1"/>
</dbReference>
<evidence type="ECO:0000256" key="17">
    <source>
        <dbReference type="ARBA" id="ARBA00041185"/>
    </source>
</evidence>
<evidence type="ECO:0000313" key="22">
    <source>
        <dbReference type="EMBL" id="GER04013.1"/>
    </source>
</evidence>
<feature type="transmembrane region" description="Helical" evidence="21">
    <location>
        <begin position="155"/>
        <end position="180"/>
    </location>
</feature>
<dbReference type="InterPro" id="IPR001182">
    <property type="entry name" value="FtsW/RodA"/>
</dbReference>
<keyword evidence="13" id="KW-0961">Cell wall biogenesis/degradation</keyword>
<feature type="transmembrane region" description="Helical" evidence="21">
    <location>
        <begin position="308"/>
        <end position="330"/>
    </location>
</feature>
<dbReference type="GO" id="GO:0008955">
    <property type="term" value="F:peptidoglycan glycosyltransferase activity"/>
    <property type="evidence" value="ECO:0007669"/>
    <property type="project" value="UniProtKB-EC"/>
</dbReference>
<evidence type="ECO:0000256" key="4">
    <source>
        <dbReference type="ARBA" id="ARBA00022618"/>
    </source>
</evidence>
<dbReference type="GO" id="GO:0008360">
    <property type="term" value="P:regulation of cell shape"/>
    <property type="evidence" value="ECO:0007669"/>
    <property type="project" value="UniProtKB-KW"/>
</dbReference>
<feature type="transmembrane region" description="Helical" evidence="21">
    <location>
        <begin position="342"/>
        <end position="363"/>
    </location>
</feature>
<proteinExistence type="inferred from homology"/>
<evidence type="ECO:0000256" key="3">
    <source>
        <dbReference type="ARBA" id="ARBA00022475"/>
    </source>
</evidence>
<organism evidence="22 23">
    <name type="scientific">Iodidimonas nitroreducens</name>
    <dbReference type="NCBI Taxonomy" id="1236968"/>
    <lineage>
        <taxon>Bacteria</taxon>
        <taxon>Pseudomonadati</taxon>
        <taxon>Pseudomonadota</taxon>
        <taxon>Alphaproteobacteria</taxon>
        <taxon>Iodidimonadales</taxon>
        <taxon>Iodidimonadaceae</taxon>
        <taxon>Iodidimonas</taxon>
    </lineage>
</organism>
<evidence type="ECO:0000256" key="16">
    <source>
        <dbReference type="ARBA" id="ARBA00038053"/>
    </source>
</evidence>
<keyword evidence="9" id="KW-0573">Peptidoglycan synthesis</keyword>
<dbReference type="GO" id="GO:0009252">
    <property type="term" value="P:peptidoglycan biosynthetic process"/>
    <property type="evidence" value="ECO:0007669"/>
    <property type="project" value="UniProtKB-KW"/>
</dbReference>